<feature type="signal peptide" evidence="1">
    <location>
        <begin position="1"/>
        <end position="18"/>
    </location>
</feature>
<dbReference type="InterPro" id="IPR057207">
    <property type="entry name" value="FBXL15_LRR"/>
</dbReference>
<dbReference type="SUPFAM" id="SSF81383">
    <property type="entry name" value="F-box domain"/>
    <property type="match status" value="1"/>
</dbReference>
<organism evidence="3 4">
    <name type="scientific">Dimargaris verticillata</name>
    <dbReference type="NCBI Taxonomy" id="2761393"/>
    <lineage>
        <taxon>Eukaryota</taxon>
        <taxon>Fungi</taxon>
        <taxon>Fungi incertae sedis</taxon>
        <taxon>Zoopagomycota</taxon>
        <taxon>Kickxellomycotina</taxon>
        <taxon>Dimargaritomycetes</taxon>
        <taxon>Dimargaritales</taxon>
        <taxon>Dimargaritaceae</taxon>
        <taxon>Dimargaris</taxon>
    </lineage>
</organism>
<evidence type="ECO:0000256" key="1">
    <source>
        <dbReference type="SAM" id="SignalP"/>
    </source>
</evidence>
<dbReference type="AlphaFoldDB" id="A0A9W8B1A6"/>
<dbReference type="SUPFAM" id="SSF52047">
    <property type="entry name" value="RNI-like"/>
    <property type="match status" value="1"/>
</dbReference>
<dbReference type="InterPro" id="IPR036047">
    <property type="entry name" value="F-box-like_dom_sf"/>
</dbReference>
<dbReference type="PANTHER" id="PTHR13318:SF95">
    <property type="entry name" value="F-BOX PROTEIN YLR352W"/>
    <property type="match status" value="1"/>
</dbReference>
<protein>
    <recommendedName>
        <fullName evidence="2">F-box domain-containing protein</fullName>
    </recommendedName>
</protein>
<gene>
    <name evidence="3" type="ORF">H4R34_004009</name>
</gene>
<feature type="chain" id="PRO_5040895360" description="F-box domain-containing protein" evidence="1">
    <location>
        <begin position="19"/>
        <end position="588"/>
    </location>
</feature>
<dbReference type="InterPro" id="IPR032675">
    <property type="entry name" value="LRR_dom_sf"/>
</dbReference>
<dbReference type="SMART" id="SM00367">
    <property type="entry name" value="LRR_CC"/>
    <property type="match status" value="8"/>
</dbReference>
<proteinExistence type="predicted"/>
<evidence type="ECO:0000313" key="3">
    <source>
        <dbReference type="EMBL" id="KAJ1976355.1"/>
    </source>
</evidence>
<dbReference type="InterPro" id="IPR001810">
    <property type="entry name" value="F-box_dom"/>
</dbReference>
<sequence length="588" mass="65513">MDAHWAGWWASLPRLAGACVCTIVQACIPQRPRPLPVVRLLQFLYQLWQEERTSYKGPWTAIPFPAVEPLRHSLRPCRPKCQTPPGLQQPRMHAGYGKPTKSHAVPWCVTYTFRRHRPTTTIQTLPPEVLQQTFGWLPTRQDRVNCALVCRRWHTALRPLLWRAPTLYSHQKFAGPLSLPTTPNDPVAANTVATLIPENVRGWLAALPWTRPLLTQLADVHDGLRDPWELLVQMLGWLPQRLYYDEVGLPTHWSFIDHGRHIRKLDFSGGQALVTDQTLGVVAGTCSALTHLSLNGCATVTAAGLAEIALHCIGLRTLVLDDCPAVQDESIERLVVSCTAPGLRTLSLANATRITDRSLLALATHQPKLAKLSLPGCRGVGGSGIQALVERCRALVWLDLSSIPDVDHATVVKVANQCSQLERLNLAYTGMRHYQLSPLAVPLNPTTTLDNEPTTDLLLMSPRHMAIDDQTVGYVVRHSAKLRVLNLDYLPTLTNQAIHYIASHGDALVSLSFVGCPRIDQRALVMLAQLRDRTAQLVSLTLGDSPLITEETVNVLTREPTMVTQGWQRTIIQDHALPRYLRNNFWAH</sequence>
<name>A0A9W8B1A6_9FUNG</name>
<dbReference type="Gene3D" id="1.20.1280.50">
    <property type="match status" value="1"/>
</dbReference>
<dbReference type="Proteomes" id="UP001151582">
    <property type="component" value="Unassembled WGS sequence"/>
</dbReference>
<reference evidence="3" key="1">
    <citation type="submission" date="2022-07" db="EMBL/GenBank/DDBJ databases">
        <title>Phylogenomic reconstructions and comparative analyses of Kickxellomycotina fungi.</title>
        <authorList>
            <person name="Reynolds N.K."/>
            <person name="Stajich J.E."/>
            <person name="Barry K."/>
            <person name="Grigoriev I.V."/>
            <person name="Crous P."/>
            <person name="Smith M.E."/>
        </authorList>
    </citation>
    <scope>NUCLEOTIDE SEQUENCE</scope>
    <source>
        <strain evidence="3">RSA 567</strain>
    </source>
</reference>
<dbReference type="GO" id="GO:0031146">
    <property type="term" value="P:SCF-dependent proteasomal ubiquitin-dependent protein catabolic process"/>
    <property type="evidence" value="ECO:0007669"/>
    <property type="project" value="TreeGrafter"/>
</dbReference>
<accession>A0A9W8B1A6</accession>
<dbReference type="Pfam" id="PF12937">
    <property type="entry name" value="F-box-like"/>
    <property type="match status" value="1"/>
</dbReference>
<feature type="domain" description="F-box" evidence="2">
    <location>
        <begin position="119"/>
        <end position="165"/>
    </location>
</feature>
<dbReference type="Gene3D" id="3.80.10.10">
    <property type="entry name" value="Ribonuclease Inhibitor"/>
    <property type="match status" value="2"/>
</dbReference>
<dbReference type="PANTHER" id="PTHR13318">
    <property type="entry name" value="PARTNER OF PAIRED, ISOFORM B-RELATED"/>
    <property type="match status" value="1"/>
</dbReference>
<dbReference type="PROSITE" id="PS50181">
    <property type="entry name" value="FBOX"/>
    <property type="match status" value="1"/>
</dbReference>
<dbReference type="InterPro" id="IPR006553">
    <property type="entry name" value="Leu-rich_rpt_Cys-con_subtyp"/>
</dbReference>
<dbReference type="GO" id="GO:0019005">
    <property type="term" value="C:SCF ubiquitin ligase complex"/>
    <property type="evidence" value="ECO:0007669"/>
    <property type="project" value="TreeGrafter"/>
</dbReference>
<dbReference type="Pfam" id="PF25372">
    <property type="entry name" value="DUF7885"/>
    <property type="match status" value="1"/>
</dbReference>
<keyword evidence="4" id="KW-1185">Reference proteome</keyword>
<dbReference type="OrthoDB" id="421226at2759"/>
<dbReference type="SMART" id="SM00256">
    <property type="entry name" value="FBOX"/>
    <property type="match status" value="1"/>
</dbReference>
<keyword evidence="1" id="KW-0732">Signal</keyword>
<comment type="caution">
    <text evidence="3">The sequence shown here is derived from an EMBL/GenBank/DDBJ whole genome shotgun (WGS) entry which is preliminary data.</text>
</comment>
<evidence type="ECO:0000259" key="2">
    <source>
        <dbReference type="PROSITE" id="PS50181"/>
    </source>
</evidence>
<dbReference type="CDD" id="cd22159">
    <property type="entry name" value="F-box_AtTIR1-like"/>
    <property type="match status" value="1"/>
</dbReference>
<dbReference type="EMBL" id="JANBQB010000439">
    <property type="protein sequence ID" value="KAJ1976355.1"/>
    <property type="molecule type" value="Genomic_DNA"/>
</dbReference>
<evidence type="ECO:0000313" key="4">
    <source>
        <dbReference type="Proteomes" id="UP001151582"/>
    </source>
</evidence>